<dbReference type="Proteomes" id="UP000321121">
    <property type="component" value="Unassembled WGS sequence"/>
</dbReference>
<dbReference type="RefSeq" id="WP_146907920.1">
    <property type="nucleotide sequence ID" value="NZ_BJUS01000005.1"/>
</dbReference>
<accession>A0ABQ0U3D0</accession>
<dbReference type="PANTHER" id="PTHR43943:SF2">
    <property type="entry name" value="DEHYDROGENASE_REDUCTASE 4"/>
    <property type="match status" value="1"/>
</dbReference>
<evidence type="ECO:0000313" key="3">
    <source>
        <dbReference type="Proteomes" id="UP000321121"/>
    </source>
</evidence>
<dbReference type="CDD" id="cd05233">
    <property type="entry name" value="SDR_c"/>
    <property type="match status" value="1"/>
</dbReference>
<dbReference type="Gene3D" id="3.40.50.720">
    <property type="entry name" value="NAD(P)-binding Rossmann-like Domain"/>
    <property type="match status" value="1"/>
</dbReference>
<proteinExistence type="inferred from homology"/>
<name>A0ABQ0U3D0_9GAMM</name>
<dbReference type="InterPro" id="IPR002347">
    <property type="entry name" value="SDR_fam"/>
</dbReference>
<evidence type="ECO:0000256" key="1">
    <source>
        <dbReference type="ARBA" id="ARBA00006484"/>
    </source>
</evidence>
<comment type="caution">
    <text evidence="2">The sequence shown here is derived from an EMBL/GenBank/DDBJ whole genome shotgun (WGS) entry which is preliminary data.</text>
</comment>
<evidence type="ECO:0000313" key="2">
    <source>
        <dbReference type="EMBL" id="GEK72223.1"/>
    </source>
</evidence>
<sequence length="264" mass="27713">MQIDLTGKTAIVTGSTGGIGFAIAEGLADCGASVVLNGRKQAAVDEALTRLRQQVPNADARGVAADLGTAEGCDALLAAEPTTDILVNNVGIFGPQDFFETPDDEWQRFFDVNVMSGVRLSRAYSGDMVERGWGRILFLSSESALNIPDDMIHYGVTKTAYLSLSRGLAKRLAGTGVTVNAVLPGPTLSEGVQEMLAEQQKQSGKSMEETAREFVMAQRPSSIIQRAATVEEVANMVVYAASPQASATSGAALRVDGGVVDTIA</sequence>
<reference evidence="2 3" key="1">
    <citation type="submission" date="2019-07" db="EMBL/GenBank/DDBJ databases">
        <title>Whole genome shotgun sequence of Halomonas halophila NBRC 102604.</title>
        <authorList>
            <person name="Hosoyama A."/>
            <person name="Uohara A."/>
            <person name="Ohji S."/>
            <person name="Ichikawa N."/>
        </authorList>
    </citation>
    <scope>NUCLEOTIDE SEQUENCE [LARGE SCALE GENOMIC DNA]</scope>
    <source>
        <strain evidence="2 3">NBRC 102604</strain>
    </source>
</reference>
<dbReference type="PRINTS" id="PR00081">
    <property type="entry name" value="GDHRDH"/>
</dbReference>
<dbReference type="Pfam" id="PF13561">
    <property type="entry name" value="adh_short_C2"/>
    <property type="match status" value="1"/>
</dbReference>
<dbReference type="EMBL" id="BJUS01000005">
    <property type="protein sequence ID" value="GEK72223.1"/>
    <property type="molecule type" value="Genomic_DNA"/>
</dbReference>
<organism evidence="2 3">
    <name type="scientific">Halomonas halophila</name>
    <dbReference type="NCBI Taxonomy" id="29573"/>
    <lineage>
        <taxon>Bacteria</taxon>
        <taxon>Pseudomonadati</taxon>
        <taxon>Pseudomonadota</taxon>
        <taxon>Gammaproteobacteria</taxon>
        <taxon>Oceanospirillales</taxon>
        <taxon>Halomonadaceae</taxon>
        <taxon>Halomonas</taxon>
    </lineage>
</organism>
<gene>
    <name evidence="2" type="ORF">HHA04nite_07670</name>
</gene>
<protein>
    <submittedName>
        <fullName evidence="2">Short-chain dehydrogenase</fullName>
    </submittedName>
</protein>
<dbReference type="PRINTS" id="PR00080">
    <property type="entry name" value="SDRFAMILY"/>
</dbReference>
<dbReference type="SUPFAM" id="SSF51735">
    <property type="entry name" value="NAD(P)-binding Rossmann-fold domains"/>
    <property type="match status" value="1"/>
</dbReference>
<keyword evidence="3" id="KW-1185">Reference proteome</keyword>
<dbReference type="PANTHER" id="PTHR43943">
    <property type="entry name" value="DEHYDROGENASE/REDUCTASE (SDR FAMILY) MEMBER 4"/>
    <property type="match status" value="1"/>
</dbReference>
<comment type="similarity">
    <text evidence="1">Belongs to the short-chain dehydrogenases/reductases (SDR) family.</text>
</comment>
<dbReference type="InterPro" id="IPR036291">
    <property type="entry name" value="NAD(P)-bd_dom_sf"/>
</dbReference>